<proteinExistence type="predicted"/>
<comment type="caution">
    <text evidence="2">The sequence shown here is derived from an EMBL/GenBank/DDBJ whole genome shotgun (WGS) entry which is preliminary data.</text>
</comment>
<dbReference type="EMBL" id="SJPW01000004">
    <property type="protein sequence ID" value="TWU54495.1"/>
    <property type="molecule type" value="Genomic_DNA"/>
</dbReference>
<dbReference type="AlphaFoldDB" id="A0A5C6F0C1"/>
<dbReference type="Proteomes" id="UP000318288">
    <property type="component" value="Unassembled WGS sequence"/>
</dbReference>
<keyword evidence="1" id="KW-0472">Membrane</keyword>
<keyword evidence="1" id="KW-1133">Transmembrane helix</keyword>
<keyword evidence="3" id="KW-1185">Reference proteome</keyword>
<protein>
    <submittedName>
        <fullName evidence="2">Uncharacterized protein</fullName>
    </submittedName>
</protein>
<evidence type="ECO:0000313" key="2">
    <source>
        <dbReference type="EMBL" id="TWU54495.1"/>
    </source>
</evidence>
<gene>
    <name evidence="2" type="ORF">Poly51_32140</name>
</gene>
<name>A0A5C6F0C1_9BACT</name>
<accession>A0A5C6F0C1</accession>
<evidence type="ECO:0000313" key="3">
    <source>
        <dbReference type="Proteomes" id="UP000318288"/>
    </source>
</evidence>
<organism evidence="2 3">
    <name type="scientific">Rubripirellula tenax</name>
    <dbReference type="NCBI Taxonomy" id="2528015"/>
    <lineage>
        <taxon>Bacteria</taxon>
        <taxon>Pseudomonadati</taxon>
        <taxon>Planctomycetota</taxon>
        <taxon>Planctomycetia</taxon>
        <taxon>Pirellulales</taxon>
        <taxon>Pirellulaceae</taxon>
        <taxon>Rubripirellula</taxon>
    </lineage>
</organism>
<evidence type="ECO:0000256" key="1">
    <source>
        <dbReference type="SAM" id="Phobius"/>
    </source>
</evidence>
<keyword evidence="1" id="KW-0812">Transmembrane</keyword>
<sequence>MCDILNTGNEMRMPTRVLIVLFTLSICGGWLFKSGSTFTVLGQIHGLFATGDGRTEANAKPLANLRRLSDAGWSIPNPTEWWLKRPDSIQLKQAIIAPALNNDSGICIKRFWIPRNLEFGNYDPKLLKSVISDSSFNKSTIARLALRSHFEREVNRDYVASSRAMSDAKLVFNRQIDEKLASGRGFSGFVAASVGTRDELTAVLGLDWIQWSDEAEFEDAFAKVKALIELNILTCEKGGRNWRFDGTSPGEGHWNASSFSTNAYYLEQFLAIGVFGVNPDGESHRWADQAIDRIGIDPTNDRSAVYSTFDAANALNLLSLGNGGGREWGAHDSSTSLGGYETSLAFAATVQLRMFDTATDSKWNLVGKSLYLNSRFIGLCAHEDLFVEHTGFHPDAAGMVETWARMFRGQVAGGRYSWLTQRSPNHTSTKLSLFQALAGPQAIPQAPPSEPFADRVGSRWYYLADQSRPDNTFRTCVHLRSLDCHREIGDERVLRFAVGKVGLVEGHANRSAPNGALSNGIWVGRKAPSGNPLFASNGWWSQGMSQEIYHSPNRASMPMPVASEARYLKGKQPKPVLVDGKYSWTQDWSEWSGTYDGKQLTADRRWTRAVSSFELDTVAEQLQVTDTLDINLTDDLYLGWHFSPSHPPKLLSNGFEFGDGIDLIRVTVEPLGDFKLKTRVRTKLDGFDLGNYKLDLDWHNTGNGGKLDRIAANVSFVPTARSTDGTYNVRVTIQANP</sequence>
<feature type="transmembrane region" description="Helical" evidence="1">
    <location>
        <begin position="15"/>
        <end position="32"/>
    </location>
</feature>
<reference evidence="2 3" key="1">
    <citation type="submission" date="2019-02" db="EMBL/GenBank/DDBJ databases">
        <title>Deep-cultivation of Planctomycetes and their phenomic and genomic characterization uncovers novel biology.</title>
        <authorList>
            <person name="Wiegand S."/>
            <person name="Jogler M."/>
            <person name="Boedeker C."/>
            <person name="Pinto D."/>
            <person name="Vollmers J."/>
            <person name="Rivas-Marin E."/>
            <person name="Kohn T."/>
            <person name="Peeters S.H."/>
            <person name="Heuer A."/>
            <person name="Rast P."/>
            <person name="Oberbeckmann S."/>
            <person name="Bunk B."/>
            <person name="Jeske O."/>
            <person name="Meyerdierks A."/>
            <person name="Storesund J.E."/>
            <person name="Kallscheuer N."/>
            <person name="Luecker S."/>
            <person name="Lage O.M."/>
            <person name="Pohl T."/>
            <person name="Merkel B.J."/>
            <person name="Hornburger P."/>
            <person name="Mueller R.-W."/>
            <person name="Bruemmer F."/>
            <person name="Labrenz M."/>
            <person name="Spormann A.M."/>
            <person name="Op Den Camp H."/>
            <person name="Overmann J."/>
            <person name="Amann R."/>
            <person name="Jetten M.S.M."/>
            <person name="Mascher T."/>
            <person name="Medema M.H."/>
            <person name="Devos D.P."/>
            <person name="Kaster A.-K."/>
            <person name="Ovreas L."/>
            <person name="Rohde M."/>
            <person name="Galperin M.Y."/>
            <person name="Jogler C."/>
        </authorList>
    </citation>
    <scope>NUCLEOTIDE SEQUENCE [LARGE SCALE GENOMIC DNA]</scope>
    <source>
        <strain evidence="2 3">Poly51</strain>
    </source>
</reference>